<dbReference type="RefSeq" id="WP_087583002.1">
    <property type="nucleotide sequence ID" value="NZ_NDYN01000004.1"/>
</dbReference>
<evidence type="ECO:0000313" key="2">
    <source>
        <dbReference type="Proteomes" id="UP000196317"/>
    </source>
</evidence>
<keyword evidence="1" id="KW-0489">Methyltransferase</keyword>
<keyword evidence="1" id="KW-0808">Transferase</keyword>
<dbReference type="AlphaFoldDB" id="A0A1Y5MQX0"/>
<name>A0A1Y5MQX0_9BACT</name>
<gene>
    <name evidence="1" type="ORF">B9N65_04695</name>
</gene>
<accession>A0A1Y5MQX0</accession>
<dbReference type="GO" id="GO:0032259">
    <property type="term" value="P:methylation"/>
    <property type="evidence" value="ECO:0007669"/>
    <property type="project" value="UniProtKB-KW"/>
</dbReference>
<dbReference type="GO" id="GO:0008168">
    <property type="term" value="F:methyltransferase activity"/>
    <property type="evidence" value="ECO:0007669"/>
    <property type="project" value="UniProtKB-KW"/>
</dbReference>
<evidence type="ECO:0000313" key="1">
    <source>
        <dbReference type="EMBL" id="OUT08105.1"/>
    </source>
</evidence>
<dbReference type="EMBL" id="NDYN01000004">
    <property type="protein sequence ID" value="OUT08105.1"/>
    <property type="molecule type" value="Genomic_DNA"/>
</dbReference>
<dbReference type="Proteomes" id="UP000196317">
    <property type="component" value="Unassembled WGS sequence"/>
</dbReference>
<sequence>MIDVKIDFEELEKDVIYADKFGEYKPKNIIEKVYGYLSKKLNLPLRFGPDGFKDFFWLIRYKEWEEYREVDEWGSYEEYLQEKSENSQYGLKNKFGIRDDMTIHFLNFNKFKQKYKNIANDLLVLLNDVISETAKYSTDNGNDLLNITIVIES</sequence>
<reference evidence="1 2" key="1">
    <citation type="submission" date="2017-04" db="EMBL/GenBank/DDBJ databases">
        <title>Complete genome of Campylobacter concisus ATCC 33237T and draft genomes for an additional eight well characterized C. concisus strains.</title>
        <authorList>
            <person name="Cornelius A.J."/>
            <person name="Miller W.G."/>
            <person name="Lastovica A.J."/>
            <person name="On S.L."/>
            <person name="French N.P."/>
            <person name="Vandenberg O."/>
            <person name="Biggs P.J."/>
        </authorList>
    </citation>
    <scope>NUCLEOTIDE SEQUENCE [LARGE SCALE GENOMIC DNA]</scope>
    <source>
        <strain evidence="1 2">CCUG 19995</strain>
    </source>
</reference>
<proteinExistence type="predicted"/>
<comment type="caution">
    <text evidence="1">The sequence shown here is derived from an EMBL/GenBank/DDBJ whole genome shotgun (WGS) entry which is preliminary data.</text>
</comment>
<protein>
    <submittedName>
        <fullName evidence="1">Serine hydroxymethyltransferase</fullName>
    </submittedName>
</protein>
<organism evidence="1 2">
    <name type="scientific">Campylobacter concisus</name>
    <dbReference type="NCBI Taxonomy" id="199"/>
    <lineage>
        <taxon>Bacteria</taxon>
        <taxon>Pseudomonadati</taxon>
        <taxon>Campylobacterota</taxon>
        <taxon>Epsilonproteobacteria</taxon>
        <taxon>Campylobacterales</taxon>
        <taxon>Campylobacteraceae</taxon>
        <taxon>Campylobacter</taxon>
    </lineage>
</organism>